<evidence type="ECO:0000256" key="8">
    <source>
        <dbReference type="ARBA" id="ARBA00023004"/>
    </source>
</evidence>
<dbReference type="GO" id="GO:0006826">
    <property type="term" value="P:iron ion transport"/>
    <property type="evidence" value="ECO:0007669"/>
    <property type="project" value="UniProtKB-KW"/>
</dbReference>
<evidence type="ECO:0000313" key="13">
    <source>
        <dbReference type="Proteomes" id="UP000535937"/>
    </source>
</evidence>
<feature type="domain" description="ABC transporter" evidence="11">
    <location>
        <begin position="2"/>
        <end position="237"/>
    </location>
</feature>
<dbReference type="SMART" id="SM00382">
    <property type="entry name" value="AAA"/>
    <property type="match status" value="1"/>
</dbReference>
<keyword evidence="10" id="KW-0472">Membrane</keyword>
<dbReference type="Gene3D" id="3.40.50.300">
    <property type="entry name" value="P-loop containing nucleotide triphosphate hydrolases"/>
    <property type="match status" value="1"/>
</dbReference>
<dbReference type="InterPro" id="IPR003439">
    <property type="entry name" value="ABC_transporter-like_ATP-bd"/>
</dbReference>
<reference evidence="12 13" key="1">
    <citation type="submission" date="2020-08" db="EMBL/GenBank/DDBJ databases">
        <title>Genomic Encyclopedia of Type Strains, Phase III (KMG-III): the genomes of soil and plant-associated and newly described type strains.</title>
        <authorList>
            <person name="Whitman W."/>
        </authorList>
    </citation>
    <scope>NUCLEOTIDE SEQUENCE [LARGE SCALE GENOMIC DNA]</scope>
    <source>
        <strain evidence="12 13">CECT 8799</strain>
    </source>
</reference>
<keyword evidence="6" id="KW-0547">Nucleotide-binding</keyword>
<comment type="similarity">
    <text evidence="2">Belongs to the ABC transporter superfamily.</text>
</comment>
<keyword evidence="5" id="KW-0410">Iron transport</keyword>
<keyword evidence="3" id="KW-0813">Transport</keyword>
<comment type="subcellular location">
    <subcellularLocation>
        <location evidence="1">Cell membrane</location>
        <topology evidence="1">Peripheral membrane protein</topology>
    </subcellularLocation>
</comment>
<dbReference type="InterPro" id="IPR051535">
    <property type="entry name" value="Siderophore_ABC-ATPase"/>
</dbReference>
<evidence type="ECO:0000259" key="11">
    <source>
        <dbReference type="PROSITE" id="PS50893"/>
    </source>
</evidence>
<dbReference type="GO" id="GO:0005524">
    <property type="term" value="F:ATP binding"/>
    <property type="evidence" value="ECO:0007669"/>
    <property type="project" value="UniProtKB-KW"/>
</dbReference>
<evidence type="ECO:0000256" key="2">
    <source>
        <dbReference type="ARBA" id="ARBA00005417"/>
    </source>
</evidence>
<accession>A0A7W4Z8J5</accession>
<dbReference type="SUPFAM" id="SSF52540">
    <property type="entry name" value="P-loop containing nucleoside triphosphate hydrolases"/>
    <property type="match status" value="1"/>
</dbReference>
<dbReference type="PANTHER" id="PTHR42771">
    <property type="entry name" value="IRON(3+)-HYDROXAMATE IMPORT ATP-BINDING PROTEIN FHUC"/>
    <property type="match status" value="1"/>
</dbReference>
<dbReference type="RefSeq" id="WP_183455514.1">
    <property type="nucleotide sequence ID" value="NZ_JACHWZ010000001.1"/>
</dbReference>
<dbReference type="GO" id="GO:0016887">
    <property type="term" value="F:ATP hydrolysis activity"/>
    <property type="evidence" value="ECO:0007669"/>
    <property type="project" value="InterPro"/>
</dbReference>
<dbReference type="PANTHER" id="PTHR42771:SF2">
    <property type="entry name" value="IRON(3+)-HYDROXAMATE IMPORT ATP-BINDING PROTEIN FHUC"/>
    <property type="match status" value="1"/>
</dbReference>
<dbReference type="EMBL" id="JACHWZ010000001">
    <property type="protein sequence ID" value="MBB3059215.1"/>
    <property type="molecule type" value="Genomic_DNA"/>
</dbReference>
<keyword evidence="9" id="KW-0406">Ion transport</keyword>
<keyword evidence="13" id="KW-1185">Reference proteome</keyword>
<evidence type="ECO:0000256" key="3">
    <source>
        <dbReference type="ARBA" id="ARBA00022448"/>
    </source>
</evidence>
<dbReference type="GO" id="GO:0005886">
    <property type="term" value="C:plasma membrane"/>
    <property type="evidence" value="ECO:0007669"/>
    <property type="project" value="UniProtKB-SubCell"/>
</dbReference>
<keyword evidence="4" id="KW-1003">Cell membrane</keyword>
<proteinExistence type="inferred from homology"/>
<comment type="caution">
    <text evidence="12">The sequence shown here is derived from an EMBL/GenBank/DDBJ whole genome shotgun (WGS) entry which is preliminary data.</text>
</comment>
<dbReference type="Proteomes" id="UP000535937">
    <property type="component" value="Unassembled WGS sequence"/>
</dbReference>
<evidence type="ECO:0000256" key="5">
    <source>
        <dbReference type="ARBA" id="ARBA00022496"/>
    </source>
</evidence>
<dbReference type="CDD" id="cd03214">
    <property type="entry name" value="ABC_Iron-Siderophores_B12_Hemin"/>
    <property type="match status" value="1"/>
</dbReference>
<dbReference type="InterPro" id="IPR003593">
    <property type="entry name" value="AAA+_ATPase"/>
</dbReference>
<protein>
    <submittedName>
        <fullName evidence="12">Iron complex transport system ATP-binding protein</fullName>
    </submittedName>
</protein>
<evidence type="ECO:0000313" key="12">
    <source>
        <dbReference type="EMBL" id="MBB3059215.1"/>
    </source>
</evidence>
<evidence type="ECO:0000256" key="1">
    <source>
        <dbReference type="ARBA" id="ARBA00004202"/>
    </source>
</evidence>
<evidence type="ECO:0000256" key="9">
    <source>
        <dbReference type="ARBA" id="ARBA00023065"/>
    </source>
</evidence>
<gene>
    <name evidence="12" type="ORF">FHS09_000016</name>
</gene>
<name>A0A7W4Z8J5_9GAMM</name>
<evidence type="ECO:0000256" key="4">
    <source>
        <dbReference type="ARBA" id="ARBA00022475"/>
    </source>
</evidence>
<organism evidence="12 13">
    <name type="scientific">Microbulbifer rhizosphaerae</name>
    <dbReference type="NCBI Taxonomy" id="1562603"/>
    <lineage>
        <taxon>Bacteria</taxon>
        <taxon>Pseudomonadati</taxon>
        <taxon>Pseudomonadota</taxon>
        <taxon>Gammaproteobacteria</taxon>
        <taxon>Cellvibrionales</taxon>
        <taxon>Microbulbiferaceae</taxon>
        <taxon>Microbulbifer</taxon>
    </lineage>
</organism>
<dbReference type="PROSITE" id="PS50893">
    <property type="entry name" value="ABC_TRANSPORTER_2"/>
    <property type="match status" value="1"/>
</dbReference>
<evidence type="ECO:0000256" key="10">
    <source>
        <dbReference type="ARBA" id="ARBA00023136"/>
    </source>
</evidence>
<dbReference type="InterPro" id="IPR027417">
    <property type="entry name" value="P-loop_NTPase"/>
</dbReference>
<keyword evidence="7 12" id="KW-0067">ATP-binding</keyword>
<dbReference type="FunFam" id="3.40.50.300:FF:000134">
    <property type="entry name" value="Iron-enterobactin ABC transporter ATP-binding protein"/>
    <property type="match status" value="1"/>
</dbReference>
<keyword evidence="8" id="KW-0408">Iron</keyword>
<evidence type="ECO:0000256" key="7">
    <source>
        <dbReference type="ARBA" id="ARBA00022840"/>
    </source>
</evidence>
<evidence type="ECO:0000256" key="6">
    <source>
        <dbReference type="ARBA" id="ARBA00022741"/>
    </source>
</evidence>
<sequence>MLNARGISVRFGTQRVLDGIDLSIPAGRFSALVGANGSGKTTLLNVLAQLVKPDSGSVSLGTDPLAGLSRRDIARRIGLLPQITGTPVGLTVGELVMQGRYPWQNWWRQWSDEDQRAVDAAVALTDIGHLLQRPLTELSGGQRQRCWIAMTLAQDTPVLLLDEPTTYLDIAHQVELLQLAADLATRGKTVVAVLHDLNQAACYADHLIMLRDGGIHAEGEPASVFTADNLEAVFGFRAHIIRDPHSGNPLCVPRTESAELELVSREARL</sequence>
<dbReference type="Pfam" id="PF00005">
    <property type="entry name" value="ABC_tran"/>
    <property type="match status" value="1"/>
</dbReference>
<dbReference type="AlphaFoldDB" id="A0A7W4Z8J5"/>